<dbReference type="OrthoDB" id="546861at2759"/>
<organism evidence="1 2">
    <name type="scientific">Aspergillus japonicus CBS 114.51</name>
    <dbReference type="NCBI Taxonomy" id="1448312"/>
    <lineage>
        <taxon>Eukaryota</taxon>
        <taxon>Fungi</taxon>
        <taxon>Dikarya</taxon>
        <taxon>Ascomycota</taxon>
        <taxon>Pezizomycotina</taxon>
        <taxon>Eurotiomycetes</taxon>
        <taxon>Eurotiomycetidae</taxon>
        <taxon>Eurotiales</taxon>
        <taxon>Aspergillaceae</taxon>
        <taxon>Aspergillus</taxon>
        <taxon>Aspergillus subgen. Circumdati</taxon>
    </lineage>
</organism>
<protein>
    <submittedName>
        <fullName evidence="1">Uncharacterized protein</fullName>
    </submittedName>
</protein>
<evidence type="ECO:0000313" key="1">
    <source>
        <dbReference type="EMBL" id="RAH80603.1"/>
    </source>
</evidence>
<dbReference type="Proteomes" id="UP000249497">
    <property type="component" value="Unassembled WGS sequence"/>
</dbReference>
<dbReference type="RefSeq" id="XP_025526497.1">
    <property type="nucleotide sequence ID" value="XM_025673719.1"/>
</dbReference>
<accession>A0A8T8WXP3</accession>
<name>A0A8T8WXP3_ASPJA</name>
<evidence type="ECO:0000313" key="2">
    <source>
        <dbReference type="Proteomes" id="UP000249497"/>
    </source>
</evidence>
<dbReference type="AlphaFoldDB" id="A0A8T8WXP3"/>
<proteinExistence type="predicted"/>
<keyword evidence="2" id="KW-1185">Reference proteome</keyword>
<sequence length="582" mass="67847">MIFRRKTIRSQAPTPQVRGRSPTLIRLVKQMLSPSLRRGAPLPFGFVADVLFHIIISGEVNTILSLCRLNKATYETIKILEPHICTWFLRCHRIDAFDPILTMSPWTGEQTPLTIHTLVRFLHRHNIARDLSRHLVPSVWGPFCEEDNTEMNFEAELRLAQRLERGLHVLFHMADIARDTERLMPPKKPLAPVVSGRLFVLGKMLDEYDELPPQRRKMMTFEEYTNHVYTVLKWGYVEADVGRRRLEFRGWLDEQTEIDFHAALRMLRELMERMLLRHGPKDWHRDARNEYSVISWFILKQPPRSLAKLFLDPQNECCELDVKGADCGAVRKCHFSDPLDNYWKAWKNVPDLGCQDCDCKRRVRSWSVKPALIDARGREFNRCAERYLREMWGQRHVGLHRALTLGVFSAYDQVQRRPFVIQTVVHILNDGDALASPIPRVEDPMDRRGSYLSSLYHDFGTLSAHDGIRVDLQLWVVPDNMQLKTIFGVLALASMGFTSLTPNPDVEDFEERDLEERHFGYYKDYCCKNKIDTKDWVILWIKVAGVGIDCVQTNYCPTGKYKCKSNFPLDKNKQIVCNEFPY</sequence>
<dbReference type="GeneID" id="37177411"/>
<reference evidence="1 2" key="1">
    <citation type="submission" date="2018-02" db="EMBL/GenBank/DDBJ databases">
        <title>The genomes of Aspergillus section Nigri reveals drivers in fungal speciation.</title>
        <authorList>
            <consortium name="DOE Joint Genome Institute"/>
            <person name="Vesth T.C."/>
            <person name="Nybo J."/>
            <person name="Theobald S."/>
            <person name="Brandl J."/>
            <person name="Frisvad J.C."/>
            <person name="Nielsen K.F."/>
            <person name="Lyhne E.K."/>
            <person name="Kogle M.E."/>
            <person name="Kuo A."/>
            <person name="Riley R."/>
            <person name="Clum A."/>
            <person name="Nolan M."/>
            <person name="Lipzen A."/>
            <person name="Salamov A."/>
            <person name="Henrissat B."/>
            <person name="Wiebenga A."/>
            <person name="De vries R.P."/>
            <person name="Grigoriev I.V."/>
            <person name="Mortensen U.H."/>
            <person name="Andersen M.R."/>
            <person name="Baker S.E."/>
        </authorList>
    </citation>
    <scope>NUCLEOTIDE SEQUENCE [LARGE SCALE GENOMIC DNA]</scope>
    <source>
        <strain evidence="1 2">CBS 114.51</strain>
    </source>
</reference>
<dbReference type="EMBL" id="KZ824802">
    <property type="protein sequence ID" value="RAH80603.1"/>
    <property type="molecule type" value="Genomic_DNA"/>
</dbReference>
<gene>
    <name evidence="1" type="ORF">BO86DRAFT_400682</name>
</gene>